<evidence type="ECO:0000256" key="2">
    <source>
        <dbReference type="ARBA" id="ARBA00022692"/>
    </source>
</evidence>
<proteinExistence type="predicted"/>
<evidence type="ECO:0000256" key="7">
    <source>
        <dbReference type="SAM" id="Phobius"/>
    </source>
</evidence>
<comment type="subcellular location">
    <subcellularLocation>
        <location evidence="1">Membrane</location>
        <topology evidence="1">Multi-pass membrane protein</topology>
    </subcellularLocation>
</comment>
<evidence type="ECO:0000256" key="5">
    <source>
        <dbReference type="ARBA" id="ARBA00023043"/>
    </source>
</evidence>
<keyword evidence="10" id="KW-1185">Reference proteome</keyword>
<sequence>MSGIKLNLNLLLGIIQPNEIPTAIKYKDRVNTLLLLAILVATVAFSAAFSVTKVPEETKNWYKPVALQVFVVFNTIAMYSAVLTTVALIWAQLGDLVLILNVFKFVLPLLGLALISMSLAFLAGMFVVVGNQVWLPVLLAASGVVFLGMLFLLVVPFICPYTSNPPLFRYVLRYPFWLLMLTVWNDTDDNLE</sequence>
<keyword evidence="6 7" id="KW-0472">Membrane</keyword>
<dbReference type="PANTHER" id="PTHR24186:SF46">
    <property type="entry name" value="PROTEIN ACCELERATED CELL DEATH 6-LIKE"/>
    <property type="match status" value="1"/>
</dbReference>
<feature type="transmembrane region" description="Helical" evidence="7">
    <location>
        <begin position="71"/>
        <end position="93"/>
    </location>
</feature>
<accession>A0ABD0Z259</accession>
<feature type="transmembrane region" description="Helical" evidence="7">
    <location>
        <begin position="105"/>
        <end position="127"/>
    </location>
</feature>
<dbReference type="InterPro" id="IPR026961">
    <property type="entry name" value="PGG_dom"/>
</dbReference>
<evidence type="ECO:0000256" key="3">
    <source>
        <dbReference type="ARBA" id="ARBA00022737"/>
    </source>
</evidence>
<dbReference type="Pfam" id="PF13962">
    <property type="entry name" value="PGG"/>
    <property type="match status" value="1"/>
</dbReference>
<gene>
    <name evidence="9" type="ORF">V5N11_021940</name>
</gene>
<dbReference type="PANTHER" id="PTHR24186">
    <property type="entry name" value="PROTEIN PHOSPHATASE 1 REGULATORY SUBUNIT"/>
    <property type="match status" value="1"/>
</dbReference>
<dbReference type="Proteomes" id="UP001558713">
    <property type="component" value="Unassembled WGS sequence"/>
</dbReference>
<feature type="transmembrane region" description="Helical" evidence="7">
    <location>
        <begin position="33"/>
        <end position="51"/>
    </location>
</feature>
<dbReference type="AlphaFoldDB" id="A0ABD0Z259"/>
<comment type="caution">
    <text evidence="9">The sequence shown here is derived from an EMBL/GenBank/DDBJ whole genome shotgun (WGS) entry which is preliminary data.</text>
</comment>
<organism evidence="9 10">
    <name type="scientific">Cardamine amara subsp. amara</name>
    <dbReference type="NCBI Taxonomy" id="228776"/>
    <lineage>
        <taxon>Eukaryota</taxon>
        <taxon>Viridiplantae</taxon>
        <taxon>Streptophyta</taxon>
        <taxon>Embryophyta</taxon>
        <taxon>Tracheophyta</taxon>
        <taxon>Spermatophyta</taxon>
        <taxon>Magnoliopsida</taxon>
        <taxon>eudicotyledons</taxon>
        <taxon>Gunneridae</taxon>
        <taxon>Pentapetalae</taxon>
        <taxon>rosids</taxon>
        <taxon>malvids</taxon>
        <taxon>Brassicales</taxon>
        <taxon>Brassicaceae</taxon>
        <taxon>Cardamineae</taxon>
        <taxon>Cardamine</taxon>
    </lineage>
</organism>
<evidence type="ECO:0000256" key="1">
    <source>
        <dbReference type="ARBA" id="ARBA00004141"/>
    </source>
</evidence>
<feature type="domain" description="PGG" evidence="8">
    <location>
        <begin position="25"/>
        <end position="128"/>
    </location>
</feature>
<evidence type="ECO:0000256" key="6">
    <source>
        <dbReference type="ARBA" id="ARBA00023136"/>
    </source>
</evidence>
<keyword evidence="5" id="KW-0040">ANK repeat</keyword>
<keyword evidence="2 7" id="KW-0812">Transmembrane</keyword>
<keyword evidence="4 7" id="KW-1133">Transmembrane helix</keyword>
<feature type="transmembrane region" description="Helical" evidence="7">
    <location>
        <begin position="167"/>
        <end position="184"/>
    </location>
</feature>
<keyword evidence="3" id="KW-0677">Repeat</keyword>
<reference evidence="9 10" key="1">
    <citation type="submission" date="2024-04" db="EMBL/GenBank/DDBJ databases">
        <title>Genome assembly C_amara_ONT_v2.</title>
        <authorList>
            <person name="Yant L."/>
            <person name="Moore C."/>
            <person name="Slenker M."/>
        </authorList>
    </citation>
    <scope>NUCLEOTIDE SEQUENCE [LARGE SCALE GENOMIC DNA]</scope>
    <source>
        <tissue evidence="9">Leaf</tissue>
    </source>
</reference>
<evidence type="ECO:0000256" key="4">
    <source>
        <dbReference type="ARBA" id="ARBA00022989"/>
    </source>
</evidence>
<evidence type="ECO:0000313" key="10">
    <source>
        <dbReference type="Proteomes" id="UP001558713"/>
    </source>
</evidence>
<name>A0ABD0Z259_CARAN</name>
<evidence type="ECO:0000259" key="8">
    <source>
        <dbReference type="Pfam" id="PF13962"/>
    </source>
</evidence>
<evidence type="ECO:0000313" key="9">
    <source>
        <dbReference type="EMBL" id="KAL1188777.1"/>
    </source>
</evidence>
<dbReference type="GO" id="GO:0016020">
    <property type="term" value="C:membrane"/>
    <property type="evidence" value="ECO:0007669"/>
    <property type="project" value="UniProtKB-SubCell"/>
</dbReference>
<protein>
    <submittedName>
        <fullName evidence="9">Protein ACCELERATED CELL DEATH 6</fullName>
    </submittedName>
</protein>
<dbReference type="EMBL" id="JBANAX010000912">
    <property type="protein sequence ID" value="KAL1188777.1"/>
    <property type="molecule type" value="Genomic_DNA"/>
</dbReference>
<feature type="transmembrane region" description="Helical" evidence="7">
    <location>
        <begin position="133"/>
        <end position="155"/>
    </location>
</feature>